<accession>A0A078A0T7</accession>
<dbReference type="EMBL" id="CCKQ01004588">
    <property type="protein sequence ID" value="CDW75750.1"/>
    <property type="molecule type" value="Genomic_DNA"/>
</dbReference>
<protein>
    <submittedName>
        <fullName evidence="1">Uncharacterized protein</fullName>
    </submittedName>
</protein>
<organism evidence="1 2">
    <name type="scientific">Stylonychia lemnae</name>
    <name type="common">Ciliate</name>
    <dbReference type="NCBI Taxonomy" id="5949"/>
    <lineage>
        <taxon>Eukaryota</taxon>
        <taxon>Sar</taxon>
        <taxon>Alveolata</taxon>
        <taxon>Ciliophora</taxon>
        <taxon>Intramacronucleata</taxon>
        <taxon>Spirotrichea</taxon>
        <taxon>Stichotrichia</taxon>
        <taxon>Sporadotrichida</taxon>
        <taxon>Oxytrichidae</taxon>
        <taxon>Stylonychinae</taxon>
        <taxon>Stylonychia</taxon>
    </lineage>
</organism>
<evidence type="ECO:0000313" key="1">
    <source>
        <dbReference type="EMBL" id="CDW75750.1"/>
    </source>
</evidence>
<keyword evidence="2" id="KW-1185">Reference proteome</keyword>
<proteinExistence type="predicted"/>
<name>A0A078A0T7_STYLE</name>
<dbReference type="InParanoid" id="A0A078A0T7"/>
<reference evidence="1 2" key="1">
    <citation type="submission" date="2014-06" db="EMBL/GenBank/DDBJ databases">
        <authorList>
            <person name="Swart Estienne"/>
        </authorList>
    </citation>
    <scope>NUCLEOTIDE SEQUENCE [LARGE SCALE GENOMIC DNA]</scope>
    <source>
        <strain evidence="1 2">130c</strain>
    </source>
</reference>
<sequence length="283" mass="33154">MQNHLNRAIVGISNLENILGLPQEQADKLPNCDDHAQFKVIHVCLFGCEGRILYCKECSKKKIPGTEINVHAHAPVYIHDACAQIAYSSQQAKEKAEELVSKANEFFDRYKIVLECLDRKLIGQGEDNFFNPQNYNSSMMTDFKELTKLLEKIKQTNDYIEKKSIELKIIDVINKKQLVESYKEEVDRYGYLDKISFNEVWSHYNSLFFQDEQLNLNLNDLDADNYKLLTFLREKVSNQKMEWLEEKCDRQAERITRLEQLLKTKFDQLNTLLETQLGVDRID</sequence>
<dbReference type="AlphaFoldDB" id="A0A078A0T7"/>
<dbReference type="Proteomes" id="UP000039865">
    <property type="component" value="Unassembled WGS sequence"/>
</dbReference>
<gene>
    <name evidence="1" type="primary">Contig11614.g590</name>
    <name evidence="1" type="ORF">STYLEM_4745</name>
</gene>
<evidence type="ECO:0000313" key="2">
    <source>
        <dbReference type="Proteomes" id="UP000039865"/>
    </source>
</evidence>